<accession>A0A0D3JRY3</accession>
<dbReference type="InterPro" id="IPR004274">
    <property type="entry name" value="FCP1_dom"/>
</dbReference>
<evidence type="ECO:0000256" key="6">
    <source>
        <dbReference type="ARBA" id="ARBA00048336"/>
    </source>
</evidence>
<reference evidence="10" key="1">
    <citation type="journal article" date="2013" name="Nature">
        <title>Pan genome of the phytoplankton Emiliania underpins its global distribution.</title>
        <authorList>
            <person name="Read B.A."/>
            <person name="Kegel J."/>
            <person name="Klute M.J."/>
            <person name="Kuo A."/>
            <person name="Lefebvre S.C."/>
            <person name="Maumus F."/>
            <person name="Mayer C."/>
            <person name="Miller J."/>
            <person name="Monier A."/>
            <person name="Salamov A."/>
            <person name="Young J."/>
            <person name="Aguilar M."/>
            <person name="Claverie J.M."/>
            <person name="Frickenhaus S."/>
            <person name="Gonzalez K."/>
            <person name="Herman E.K."/>
            <person name="Lin Y.C."/>
            <person name="Napier J."/>
            <person name="Ogata H."/>
            <person name="Sarno A.F."/>
            <person name="Shmutz J."/>
            <person name="Schroeder D."/>
            <person name="de Vargas C."/>
            <person name="Verret F."/>
            <person name="von Dassow P."/>
            <person name="Valentin K."/>
            <person name="Van de Peer Y."/>
            <person name="Wheeler G."/>
            <person name="Dacks J.B."/>
            <person name="Delwiche C.F."/>
            <person name="Dyhrman S.T."/>
            <person name="Glockner G."/>
            <person name="John U."/>
            <person name="Richards T."/>
            <person name="Worden A.Z."/>
            <person name="Zhang X."/>
            <person name="Grigoriev I.V."/>
            <person name="Allen A.E."/>
            <person name="Bidle K."/>
            <person name="Borodovsky M."/>
            <person name="Bowler C."/>
            <person name="Brownlee C."/>
            <person name="Cock J.M."/>
            <person name="Elias M."/>
            <person name="Gladyshev V.N."/>
            <person name="Groth M."/>
            <person name="Guda C."/>
            <person name="Hadaegh A."/>
            <person name="Iglesias-Rodriguez M.D."/>
            <person name="Jenkins J."/>
            <person name="Jones B.M."/>
            <person name="Lawson T."/>
            <person name="Leese F."/>
            <person name="Lindquist E."/>
            <person name="Lobanov A."/>
            <person name="Lomsadze A."/>
            <person name="Malik S.B."/>
            <person name="Marsh M.E."/>
            <person name="Mackinder L."/>
            <person name="Mock T."/>
            <person name="Mueller-Roeber B."/>
            <person name="Pagarete A."/>
            <person name="Parker M."/>
            <person name="Probert I."/>
            <person name="Quesneville H."/>
            <person name="Raines C."/>
            <person name="Rensing S.A."/>
            <person name="Riano-Pachon D.M."/>
            <person name="Richier S."/>
            <person name="Rokitta S."/>
            <person name="Shiraiwa Y."/>
            <person name="Soanes D.M."/>
            <person name="van der Giezen M."/>
            <person name="Wahlund T.M."/>
            <person name="Williams B."/>
            <person name="Wilson W."/>
            <person name="Wolfe G."/>
            <person name="Wurch L.L."/>
        </authorList>
    </citation>
    <scope>NUCLEOTIDE SEQUENCE</scope>
</reference>
<dbReference type="PaxDb" id="2903-EOD26268"/>
<keyword evidence="10" id="KW-1185">Reference proteome</keyword>
<evidence type="ECO:0000256" key="4">
    <source>
        <dbReference type="ARBA" id="ARBA00023242"/>
    </source>
</evidence>
<comment type="catalytic activity">
    <reaction evidence="6">
        <text>O-phospho-L-threonyl-[protein] + H2O = L-threonyl-[protein] + phosphate</text>
        <dbReference type="Rhea" id="RHEA:47004"/>
        <dbReference type="Rhea" id="RHEA-COMP:11060"/>
        <dbReference type="Rhea" id="RHEA-COMP:11605"/>
        <dbReference type="ChEBI" id="CHEBI:15377"/>
        <dbReference type="ChEBI" id="CHEBI:30013"/>
        <dbReference type="ChEBI" id="CHEBI:43474"/>
        <dbReference type="ChEBI" id="CHEBI:61977"/>
        <dbReference type="EC" id="3.1.3.16"/>
    </reaction>
</comment>
<dbReference type="InterPro" id="IPR023214">
    <property type="entry name" value="HAD_sf"/>
</dbReference>
<evidence type="ECO:0000256" key="2">
    <source>
        <dbReference type="ARBA" id="ARBA00013081"/>
    </source>
</evidence>
<dbReference type="GeneID" id="17271813"/>
<evidence type="ECO:0000256" key="7">
    <source>
        <dbReference type="SAM" id="MobiDB-lite"/>
    </source>
</evidence>
<dbReference type="STRING" id="2903.R1CT98"/>
<protein>
    <recommendedName>
        <fullName evidence="2">protein-serine/threonine phosphatase</fullName>
        <ecNumber evidence="2">3.1.3.16</ecNumber>
    </recommendedName>
</protein>
<feature type="compositionally biased region" description="Basic residues" evidence="7">
    <location>
        <begin position="1"/>
        <end position="15"/>
    </location>
</feature>
<feature type="domain" description="FCP1 homology" evidence="8">
    <location>
        <begin position="98"/>
        <end position="171"/>
    </location>
</feature>
<evidence type="ECO:0000259" key="8">
    <source>
        <dbReference type="PROSITE" id="PS50969"/>
    </source>
</evidence>
<evidence type="ECO:0000256" key="5">
    <source>
        <dbReference type="ARBA" id="ARBA00047761"/>
    </source>
</evidence>
<evidence type="ECO:0000256" key="3">
    <source>
        <dbReference type="ARBA" id="ARBA00022801"/>
    </source>
</evidence>
<dbReference type="SUPFAM" id="SSF56784">
    <property type="entry name" value="HAD-like"/>
    <property type="match status" value="1"/>
</dbReference>
<dbReference type="GO" id="GO:0005634">
    <property type="term" value="C:nucleus"/>
    <property type="evidence" value="ECO:0007669"/>
    <property type="project" value="UniProtKB-SubCell"/>
</dbReference>
<dbReference type="InterPro" id="IPR036412">
    <property type="entry name" value="HAD-like_sf"/>
</dbReference>
<dbReference type="PANTHER" id="PTHR23081">
    <property type="entry name" value="RNA POLYMERASE II CTD PHOSPHATASE"/>
    <property type="match status" value="1"/>
</dbReference>
<proteinExistence type="predicted"/>
<name>A0A0D3JRY3_EMIH1</name>
<feature type="region of interest" description="Disordered" evidence="7">
    <location>
        <begin position="1"/>
        <end position="24"/>
    </location>
</feature>
<keyword evidence="4" id="KW-0539">Nucleus</keyword>
<sequence length="171" mass="18800">MQPGPKRRAVRRPHRPGAAGVSLGALPAAPAPAAAAAAVEADEEDEWERAWAADAEDGEEEVGYLWGMNIFSYGTYDGVQLSAVEVRRLKDEERAALLASRKLVLGVGGSPSLHWLPRLGLWTKLRPGLHPFLRQLVQRFELYVYTMGARRYAAEVVELLDADGREGLAWP</sequence>
<comment type="catalytic activity">
    <reaction evidence="5">
        <text>O-phospho-L-seryl-[protein] + H2O = L-seryl-[protein] + phosphate</text>
        <dbReference type="Rhea" id="RHEA:20629"/>
        <dbReference type="Rhea" id="RHEA-COMP:9863"/>
        <dbReference type="Rhea" id="RHEA-COMP:11604"/>
        <dbReference type="ChEBI" id="CHEBI:15377"/>
        <dbReference type="ChEBI" id="CHEBI:29999"/>
        <dbReference type="ChEBI" id="CHEBI:43474"/>
        <dbReference type="ChEBI" id="CHEBI:83421"/>
        <dbReference type="EC" id="3.1.3.16"/>
    </reaction>
</comment>
<reference evidence="9" key="2">
    <citation type="submission" date="2024-10" db="UniProtKB">
        <authorList>
            <consortium name="EnsemblProtists"/>
        </authorList>
    </citation>
    <scope>IDENTIFICATION</scope>
</reference>
<comment type="subcellular location">
    <subcellularLocation>
        <location evidence="1">Nucleus</location>
    </subcellularLocation>
</comment>
<dbReference type="Gene3D" id="3.40.50.1000">
    <property type="entry name" value="HAD superfamily/HAD-like"/>
    <property type="match status" value="1"/>
</dbReference>
<evidence type="ECO:0000313" key="10">
    <source>
        <dbReference type="Proteomes" id="UP000013827"/>
    </source>
</evidence>
<organism evidence="9 10">
    <name type="scientific">Emiliania huxleyi (strain CCMP1516)</name>
    <dbReference type="NCBI Taxonomy" id="280463"/>
    <lineage>
        <taxon>Eukaryota</taxon>
        <taxon>Haptista</taxon>
        <taxon>Haptophyta</taxon>
        <taxon>Prymnesiophyceae</taxon>
        <taxon>Isochrysidales</taxon>
        <taxon>Noelaerhabdaceae</taxon>
        <taxon>Emiliania</taxon>
    </lineage>
</organism>
<dbReference type="PANTHER" id="PTHR23081:SF36">
    <property type="entry name" value="RNA POLYMERASE II SUBUNIT A C-TERMINAL DOMAIN PHOSPHATASE"/>
    <property type="match status" value="1"/>
</dbReference>
<dbReference type="KEGG" id="ehx:EMIHUDRAFT_457380"/>
<dbReference type="GO" id="GO:0008420">
    <property type="term" value="F:RNA polymerase II CTD heptapeptide repeat phosphatase activity"/>
    <property type="evidence" value="ECO:0007669"/>
    <property type="project" value="InterPro"/>
</dbReference>
<keyword evidence="3" id="KW-0378">Hydrolase</keyword>
<dbReference type="AlphaFoldDB" id="A0A0D3JRY3"/>
<evidence type="ECO:0000313" key="9">
    <source>
        <dbReference type="EnsemblProtists" id="EOD26268"/>
    </source>
</evidence>
<dbReference type="InterPro" id="IPR039189">
    <property type="entry name" value="Fcp1"/>
</dbReference>
<dbReference type="Pfam" id="PF03031">
    <property type="entry name" value="NIF"/>
    <property type="match status" value="1"/>
</dbReference>
<evidence type="ECO:0000256" key="1">
    <source>
        <dbReference type="ARBA" id="ARBA00004123"/>
    </source>
</evidence>
<dbReference type="PROSITE" id="PS50969">
    <property type="entry name" value="FCP1"/>
    <property type="match status" value="1"/>
</dbReference>
<dbReference type="HOGENOM" id="CLU_1565777_0_0_1"/>
<dbReference type="EC" id="3.1.3.16" evidence="2"/>
<dbReference type="RefSeq" id="XP_005778697.1">
    <property type="nucleotide sequence ID" value="XM_005778640.1"/>
</dbReference>
<dbReference type="Proteomes" id="UP000013827">
    <property type="component" value="Unassembled WGS sequence"/>
</dbReference>
<dbReference type="EnsemblProtists" id="EOD26268">
    <property type="protein sequence ID" value="EOD26268"/>
    <property type="gene ID" value="EMIHUDRAFT_457380"/>
</dbReference>